<evidence type="ECO:0000313" key="2">
    <source>
        <dbReference type="EMBL" id="MBD2566832.1"/>
    </source>
</evidence>
<dbReference type="NCBIfam" id="TIGR02646">
    <property type="entry name" value="retron system putative HNH endonuclease"/>
    <property type="match status" value="1"/>
</dbReference>
<accession>A0ABR8F9E2</accession>
<protein>
    <submittedName>
        <fullName evidence="2">TIGR02646 family protein</fullName>
    </submittedName>
</protein>
<reference evidence="2 3" key="1">
    <citation type="journal article" date="2020" name="ISME J.">
        <title>Comparative genomics reveals insights into cyanobacterial evolution and habitat adaptation.</title>
        <authorList>
            <person name="Chen M.Y."/>
            <person name="Teng W.K."/>
            <person name="Zhao L."/>
            <person name="Hu C.X."/>
            <person name="Zhou Y.K."/>
            <person name="Han B.P."/>
            <person name="Song L.R."/>
            <person name="Shu W.S."/>
        </authorList>
    </citation>
    <scope>NUCLEOTIDE SEQUENCE [LARGE SCALE GENOMIC DNA]</scope>
    <source>
        <strain evidence="2 3">FACHB-196</strain>
    </source>
</reference>
<gene>
    <name evidence="2" type="ORF">H6G59_02765</name>
</gene>
<name>A0ABR8F9E2_9NOST</name>
<organism evidence="2 3">
    <name type="scientific">Anabaena lutea FACHB-196</name>
    <dbReference type="NCBI Taxonomy" id="2692881"/>
    <lineage>
        <taxon>Bacteria</taxon>
        <taxon>Bacillati</taxon>
        <taxon>Cyanobacteriota</taxon>
        <taxon>Cyanophyceae</taxon>
        <taxon>Nostocales</taxon>
        <taxon>Nostocaceae</taxon>
        <taxon>Anabaena</taxon>
    </lineage>
</organism>
<dbReference type="EMBL" id="JACJST010000002">
    <property type="protein sequence ID" value="MBD2566832.1"/>
    <property type="molecule type" value="Genomic_DNA"/>
</dbReference>
<evidence type="ECO:0000256" key="1">
    <source>
        <dbReference type="SAM" id="Coils"/>
    </source>
</evidence>
<dbReference type="RefSeq" id="WP_190711651.1">
    <property type="nucleotide sequence ID" value="NZ_JACJST010000002.1"/>
</dbReference>
<evidence type="ECO:0000313" key="3">
    <source>
        <dbReference type="Proteomes" id="UP000640531"/>
    </source>
</evidence>
<feature type="coiled-coil region" evidence="1">
    <location>
        <begin position="148"/>
        <end position="175"/>
    </location>
</feature>
<dbReference type="InterPro" id="IPR013467">
    <property type="entry name" value="HNH78-like"/>
</dbReference>
<sequence length="219" mass="25371">MKYIEKGKEPEIFTIWKAQKNDDWEPYWNTKYTNFQAPEKPVVHDALLKEQGYICCYCGIRIFKETSHIEHLQSRSKYPDLALEYTNFMASCQGEDEDEPTVPVHCGHQKKEWYDENLMVSPLEPNCADFFKYPASGEILPTDDLDKKDAAETTIKNLALDIDKLRNLRKAAIEAALFDLENLSEEEVQRLALGYELPDSTGKYTPFCSAIIYILKSYF</sequence>
<dbReference type="Proteomes" id="UP000640531">
    <property type="component" value="Unassembled WGS sequence"/>
</dbReference>
<dbReference type="Gene3D" id="1.10.30.50">
    <property type="match status" value="1"/>
</dbReference>
<keyword evidence="3" id="KW-1185">Reference proteome</keyword>
<comment type="caution">
    <text evidence="2">The sequence shown here is derived from an EMBL/GenBank/DDBJ whole genome shotgun (WGS) entry which is preliminary data.</text>
</comment>
<keyword evidence="1" id="KW-0175">Coiled coil</keyword>
<proteinExistence type="predicted"/>